<organism evidence="6 7">
    <name type="scientific">Epidermidibacterium keratini</name>
    <dbReference type="NCBI Taxonomy" id="1891644"/>
    <lineage>
        <taxon>Bacteria</taxon>
        <taxon>Bacillati</taxon>
        <taxon>Actinomycetota</taxon>
        <taxon>Actinomycetes</taxon>
        <taxon>Sporichthyales</taxon>
        <taxon>Sporichthyaceae</taxon>
        <taxon>Epidermidibacterium</taxon>
    </lineage>
</organism>
<evidence type="ECO:0000313" key="7">
    <source>
        <dbReference type="Proteomes" id="UP000463857"/>
    </source>
</evidence>
<dbReference type="SUPFAM" id="SSF46689">
    <property type="entry name" value="Homeodomain-like"/>
    <property type="match status" value="1"/>
</dbReference>
<proteinExistence type="predicted"/>
<evidence type="ECO:0000256" key="1">
    <source>
        <dbReference type="ARBA" id="ARBA00023015"/>
    </source>
</evidence>
<dbReference type="InParanoid" id="A0A7L4YKV1"/>
<accession>A0A7L4YKV1</accession>
<dbReference type="RefSeq" id="WP_159542396.1">
    <property type="nucleotide sequence ID" value="NZ_CP047156.1"/>
</dbReference>
<dbReference type="Gene3D" id="1.10.357.10">
    <property type="entry name" value="Tetracycline Repressor, domain 2"/>
    <property type="match status" value="1"/>
</dbReference>
<reference evidence="6 7" key="1">
    <citation type="journal article" date="2018" name="Int. J. Syst. Evol. Microbiol.">
        <title>Epidermidibacterium keratini gen. nov., sp. nov., a member of the family Sporichthyaceae, isolated from keratin epidermis.</title>
        <authorList>
            <person name="Lee D.G."/>
            <person name="Trujillo M.E."/>
            <person name="Kang S."/>
            <person name="Nam J.J."/>
            <person name="Kim Y.J."/>
        </authorList>
    </citation>
    <scope>NUCLEOTIDE SEQUENCE [LARGE SCALE GENOMIC DNA]</scope>
    <source>
        <strain evidence="6 7">EPI-7</strain>
    </source>
</reference>
<feature type="domain" description="HTH tetR-type" evidence="5">
    <location>
        <begin position="10"/>
        <end position="70"/>
    </location>
</feature>
<dbReference type="InterPro" id="IPR025996">
    <property type="entry name" value="MT1864/Rv1816-like_C"/>
</dbReference>
<dbReference type="PANTHER" id="PTHR30055:SF234">
    <property type="entry name" value="HTH-TYPE TRANSCRIPTIONAL REGULATOR BETI"/>
    <property type="match status" value="1"/>
</dbReference>
<dbReference type="KEGG" id="eke:EK0264_01975"/>
<dbReference type="InterPro" id="IPR036271">
    <property type="entry name" value="Tet_transcr_reg_TetR-rel_C_sf"/>
</dbReference>
<dbReference type="EMBL" id="CP047156">
    <property type="protein sequence ID" value="QHB99176.1"/>
    <property type="molecule type" value="Genomic_DNA"/>
</dbReference>
<dbReference type="GO" id="GO:0003700">
    <property type="term" value="F:DNA-binding transcription factor activity"/>
    <property type="evidence" value="ECO:0007669"/>
    <property type="project" value="TreeGrafter"/>
</dbReference>
<protein>
    <submittedName>
        <fullName evidence="6">TetR family transcriptional regulator</fullName>
    </submittedName>
</protein>
<sequence length="192" mass="20555">MSATSSYHHGDLPATLVRSAIEMLDEDGDVELSLRGVARRAGVSSAAPYRHFPDRTALLSAVAAVGYQQLMISLATEHPEPSSADDLADLAVAYVDFALTRPGLFRVMFTEGCDRTIPDRVAAVEAIHAYLGAAVTRLMKTDAPEAVATAMWSLVHGLAFLHLDGKLDASPREAVAARVRETVLAMLAARVR</sequence>
<dbReference type="InterPro" id="IPR009057">
    <property type="entry name" value="Homeodomain-like_sf"/>
</dbReference>
<dbReference type="SUPFAM" id="SSF48498">
    <property type="entry name" value="Tetracyclin repressor-like, C-terminal domain"/>
    <property type="match status" value="1"/>
</dbReference>
<evidence type="ECO:0000313" key="6">
    <source>
        <dbReference type="EMBL" id="QHB99176.1"/>
    </source>
</evidence>
<dbReference type="InterPro" id="IPR050109">
    <property type="entry name" value="HTH-type_TetR-like_transc_reg"/>
</dbReference>
<name>A0A7L4YKV1_9ACTN</name>
<dbReference type="GO" id="GO:0000976">
    <property type="term" value="F:transcription cis-regulatory region binding"/>
    <property type="evidence" value="ECO:0007669"/>
    <property type="project" value="TreeGrafter"/>
</dbReference>
<dbReference type="PRINTS" id="PR00455">
    <property type="entry name" value="HTHTETR"/>
</dbReference>
<dbReference type="InterPro" id="IPR001647">
    <property type="entry name" value="HTH_TetR"/>
</dbReference>
<dbReference type="PANTHER" id="PTHR30055">
    <property type="entry name" value="HTH-TYPE TRANSCRIPTIONAL REGULATOR RUTR"/>
    <property type="match status" value="1"/>
</dbReference>
<keyword evidence="1" id="KW-0805">Transcription regulation</keyword>
<evidence type="ECO:0000256" key="2">
    <source>
        <dbReference type="ARBA" id="ARBA00023125"/>
    </source>
</evidence>
<evidence type="ECO:0000259" key="5">
    <source>
        <dbReference type="PROSITE" id="PS50977"/>
    </source>
</evidence>
<gene>
    <name evidence="6" type="ORF">EK0264_01975</name>
</gene>
<dbReference type="Pfam" id="PF00440">
    <property type="entry name" value="TetR_N"/>
    <property type="match status" value="1"/>
</dbReference>
<dbReference type="Proteomes" id="UP000463857">
    <property type="component" value="Chromosome"/>
</dbReference>
<dbReference type="Pfam" id="PF13305">
    <property type="entry name" value="TetR_C_33"/>
    <property type="match status" value="1"/>
</dbReference>
<keyword evidence="7" id="KW-1185">Reference proteome</keyword>
<evidence type="ECO:0000256" key="4">
    <source>
        <dbReference type="PROSITE-ProRule" id="PRU00335"/>
    </source>
</evidence>
<keyword evidence="2 4" id="KW-0238">DNA-binding</keyword>
<dbReference type="AlphaFoldDB" id="A0A7L4YKV1"/>
<evidence type="ECO:0000256" key="3">
    <source>
        <dbReference type="ARBA" id="ARBA00023163"/>
    </source>
</evidence>
<dbReference type="PROSITE" id="PS50977">
    <property type="entry name" value="HTH_TETR_2"/>
    <property type="match status" value="1"/>
</dbReference>
<keyword evidence="3" id="KW-0804">Transcription</keyword>
<dbReference type="OrthoDB" id="3173376at2"/>
<feature type="DNA-binding region" description="H-T-H motif" evidence="4">
    <location>
        <begin position="33"/>
        <end position="52"/>
    </location>
</feature>